<evidence type="ECO:0000256" key="1">
    <source>
        <dbReference type="SAM" id="Phobius"/>
    </source>
</evidence>
<evidence type="ECO:0000313" key="3">
    <source>
        <dbReference type="Proteomes" id="UP000028349"/>
    </source>
</evidence>
<proteinExistence type="predicted"/>
<keyword evidence="3" id="KW-1185">Reference proteome</keyword>
<dbReference type="Proteomes" id="UP000028349">
    <property type="component" value="Unassembled WGS sequence"/>
</dbReference>
<evidence type="ECO:0000313" key="2">
    <source>
        <dbReference type="EMBL" id="KEY19679.1"/>
    </source>
</evidence>
<name>A0ABR4U0F4_9FLAO</name>
<protein>
    <submittedName>
        <fullName evidence="2">Uncharacterized protein</fullName>
    </submittedName>
</protein>
<reference evidence="2 3" key="1">
    <citation type="submission" date="2014-07" db="EMBL/GenBank/DDBJ databases">
        <authorList>
            <person name="Pisani N.G."/>
            <person name="Newman J.D."/>
        </authorList>
    </citation>
    <scope>NUCLEOTIDE SEQUENCE [LARGE SCALE GENOMIC DNA]</scope>
    <source>
        <strain evidence="2 3">LMG 24720</strain>
    </source>
</reference>
<organism evidence="2 3">
    <name type="scientific">Kaistella antarctica</name>
    <dbReference type="NCBI Taxonomy" id="266748"/>
    <lineage>
        <taxon>Bacteria</taxon>
        <taxon>Pseudomonadati</taxon>
        <taxon>Bacteroidota</taxon>
        <taxon>Flavobacteriia</taxon>
        <taxon>Flavobacteriales</taxon>
        <taxon>Weeksellaceae</taxon>
        <taxon>Chryseobacterium group</taxon>
        <taxon>Kaistella</taxon>
    </lineage>
</organism>
<accession>A0ABR4U0F4</accession>
<comment type="caution">
    <text evidence="2">The sequence shown here is derived from an EMBL/GenBank/DDBJ whole genome shotgun (WGS) entry which is preliminary data.</text>
</comment>
<gene>
    <name evidence="2" type="ORF">HY04_00120</name>
</gene>
<keyword evidence="1" id="KW-0812">Transmembrane</keyword>
<keyword evidence="1" id="KW-0472">Membrane</keyword>
<keyword evidence="1" id="KW-1133">Transmembrane helix</keyword>
<feature type="transmembrane region" description="Helical" evidence="1">
    <location>
        <begin position="15"/>
        <end position="33"/>
    </location>
</feature>
<dbReference type="EMBL" id="JPEP01000001">
    <property type="protein sequence ID" value="KEY19679.1"/>
    <property type="molecule type" value="Genomic_DNA"/>
</dbReference>
<sequence length="63" mass="7435">MCLILGRPLAKPNLFYFYVIFMAAISAFHSRFFRSTSFRKKELRSSRAATFASFKNYILFKII</sequence>